<gene>
    <name evidence="3" type="ORF">L195_g006258</name>
</gene>
<comment type="caution">
    <text evidence="3">The sequence shown here is derived from an EMBL/GenBank/DDBJ whole genome shotgun (WGS) entry which is preliminary data.</text>
</comment>
<accession>A0A2K3P333</accession>
<dbReference type="PROSITE" id="PS50181">
    <property type="entry name" value="FBOX"/>
    <property type="match status" value="1"/>
</dbReference>
<dbReference type="Proteomes" id="UP000236291">
    <property type="component" value="Unassembled WGS sequence"/>
</dbReference>
<dbReference type="InterPro" id="IPR050796">
    <property type="entry name" value="SCF_F-box_component"/>
</dbReference>
<dbReference type="InterPro" id="IPR001810">
    <property type="entry name" value="F-box_dom"/>
</dbReference>
<dbReference type="Gene3D" id="1.20.1280.50">
    <property type="match status" value="1"/>
</dbReference>
<name>A0A2K3P333_TRIPR</name>
<proteinExistence type="predicted"/>
<dbReference type="AlphaFoldDB" id="A0A2K3P333"/>
<protein>
    <submittedName>
        <fullName evidence="3">F-box protein at3g17480-like protein</fullName>
    </submittedName>
</protein>
<feature type="compositionally biased region" description="Acidic residues" evidence="1">
    <location>
        <begin position="102"/>
        <end position="144"/>
    </location>
</feature>
<feature type="region of interest" description="Disordered" evidence="1">
    <location>
        <begin position="94"/>
        <end position="148"/>
    </location>
</feature>
<evidence type="ECO:0000313" key="3">
    <source>
        <dbReference type="EMBL" id="PNY09702.1"/>
    </source>
</evidence>
<evidence type="ECO:0000313" key="4">
    <source>
        <dbReference type="Proteomes" id="UP000236291"/>
    </source>
</evidence>
<sequence length="213" mass="24780">MVVMTRSRRRMMEEATAESPTTILPEEVMIEILKRVELNNTLQLRCVCKSWKSLVLDPQFVKPHLFKLLNDINVLFSKAMEFFNALKSQHLIDNPVIPQEQEQVDDDDEDGEEEEEDAVVEEEEEENVVDVAVEEEEEEEEEKKEEEAEKHWLVTALAHLEVILVNVRSFKGDSKFINLDSQIQDVEDRMKCLRSFMRIYLKSETSSSSSTLS</sequence>
<dbReference type="EMBL" id="ASHM01003319">
    <property type="protein sequence ID" value="PNY09702.1"/>
    <property type="molecule type" value="Genomic_DNA"/>
</dbReference>
<dbReference type="PANTHER" id="PTHR31672">
    <property type="entry name" value="BNACNNG10540D PROTEIN"/>
    <property type="match status" value="1"/>
</dbReference>
<dbReference type="SUPFAM" id="SSF81383">
    <property type="entry name" value="F-box domain"/>
    <property type="match status" value="1"/>
</dbReference>
<evidence type="ECO:0000259" key="2">
    <source>
        <dbReference type="PROSITE" id="PS50181"/>
    </source>
</evidence>
<feature type="domain" description="F-box" evidence="2">
    <location>
        <begin position="18"/>
        <end position="69"/>
    </location>
</feature>
<dbReference type="Pfam" id="PF00646">
    <property type="entry name" value="F-box"/>
    <property type="match status" value="1"/>
</dbReference>
<reference evidence="3 4" key="2">
    <citation type="journal article" date="2017" name="Front. Plant Sci.">
        <title>Gene Classification and Mining of Molecular Markers Useful in Red Clover (Trifolium pratense) Breeding.</title>
        <authorList>
            <person name="Istvanek J."/>
            <person name="Dluhosova J."/>
            <person name="Dluhos P."/>
            <person name="Patkova L."/>
            <person name="Nedelnik J."/>
            <person name="Repkova J."/>
        </authorList>
    </citation>
    <scope>NUCLEOTIDE SEQUENCE [LARGE SCALE GENOMIC DNA]</scope>
    <source>
        <strain evidence="4">cv. Tatra</strain>
        <tissue evidence="3">Young leaves</tissue>
    </source>
</reference>
<organism evidence="3 4">
    <name type="scientific">Trifolium pratense</name>
    <name type="common">Red clover</name>
    <dbReference type="NCBI Taxonomy" id="57577"/>
    <lineage>
        <taxon>Eukaryota</taxon>
        <taxon>Viridiplantae</taxon>
        <taxon>Streptophyta</taxon>
        <taxon>Embryophyta</taxon>
        <taxon>Tracheophyta</taxon>
        <taxon>Spermatophyta</taxon>
        <taxon>Magnoliopsida</taxon>
        <taxon>eudicotyledons</taxon>
        <taxon>Gunneridae</taxon>
        <taxon>Pentapetalae</taxon>
        <taxon>rosids</taxon>
        <taxon>fabids</taxon>
        <taxon>Fabales</taxon>
        <taxon>Fabaceae</taxon>
        <taxon>Papilionoideae</taxon>
        <taxon>50 kb inversion clade</taxon>
        <taxon>NPAAA clade</taxon>
        <taxon>Hologalegina</taxon>
        <taxon>IRL clade</taxon>
        <taxon>Trifolieae</taxon>
        <taxon>Trifolium</taxon>
    </lineage>
</organism>
<dbReference type="InterPro" id="IPR036047">
    <property type="entry name" value="F-box-like_dom_sf"/>
</dbReference>
<reference evidence="3 4" key="1">
    <citation type="journal article" date="2014" name="Am. J. Bot.">
        <title>Genome assembly and annotation for red clover (Trifolium pratense; Fabaceae).</title>
        <authorList>
            <person name="Istvanek J."/>
            <person name="Jaros M."/>
            <person name="Krenek A."/>
            <person name="Repkova J."/>
        </authorList>
    </citation>
    <scope>NUCLEOTIDE SEQUENCE [LARGE SCALE GENOMIC DNA]</scope>
    <source>
        <strain evidence="4">cv. Tatra</strain>
        <tissue evidence="3">Young leaves</tissue>
    </source>
</reference>
<evidence type="ECO:0000256" key="1">
    <source>
        <dbReference type="SAM" id="MobiDB-lite"/>
    </source>
</evidence>
<dbReference type="PANTHER" id="PTHR31672:SF13">
    <property type="entry name" value="F-BOX PROTEIN CPR30-LIKE"/>
    <property type="match status" value="1"/>
</dbReference>
<dbReference type="SMART" id="SM00256">
    <property type="entry name" value="FBOX"/>
    <property type="match status" value="1"/>
</dbReference>